<organism evidence="2 3">
    <name type="scientific">Pseudomonas donghuensis</name>
    <dbReference type="NCBI Taxonomy" id="1163398"/>
    <lineage>
        <taxon>Bacteria</taxon>
        <taxon>Pseudomonadati</taxon>
        <taxon>Pseudomonadota</taxon>
        <taxon>Gammaproteobacteria</taxon>
        <taxon>Pseudomonadales</taxon>
        <taxon>Pseudomonadaceae</taxon>
        <taxon>Pseudomonas</taxon>
    </lineage>
</organism>
<sequence length="372" mass="39738">MNTLPPLLLLFVLPLSAMAAECRLQVSPDPLDYGTLDRSRLEAGSPGLALAKKTAQLSMSCNDPADLSLFYSANGLDKERFALAGSGHYRLQASDAFVDGVRVDLARLDQPGAVPAPANAHLNWQPRSGITPVAAGKPLKGRNLNLTLVLEGELDAQAFAVRESTQFRSTGQLHAPASGSTAELAIHWQIIPAACTPSLSQGGVVDYGRITSQSLNSDRRTRLPTRQLNLSINCDSPARYALRMHDNRDGSSLVNSLIFYGLGRDGAENRIGLYEVQFDPQSITADQLAAVYLTQSTAGGIGWSDSGSEPRSIADTTVLGFSDEAMTAKGPVAIRNLNATVNILPVIAPTNELDNRQDIQLDGSGTLEIIYL</sequence>
<dbReference type="Pfam" id="PF06551">
    <property type="entry name" value="DUF1120"/>
    <property type="match status" value="1"/>
</dbReference>
<dbReference type="RefSeq" id="WP_010226618.1">
    <property type="nucleotide sequence ID" value="NZ_CATKPL010000017.1"/>
</dbReference>
<dbReference type="KEGG" id="pdw:BV82_0783"/>
<dbReference type="Proteomes" id="UP000027121">
    <property type="component" value="Chromosome"/>
</dbReference>
<dbReference type="InterPro" id="IPR010546">
    <property type="entry name" value="DUF1120"/>
</dbReference>
<evidence type="ECO:0000256" key="1">
    <source>
        <dbReference type="SAM" id="SignalP"/>
    </source>
</evidence>
<dbReference type="AlphaFoldDB" id="A0AAP0SJU1"/>
<feature type="chain" id="PRO_5043041740" evidence="1">
    <location>
        <begin position="20"/>
        <end position="372"/>
    </location>
</feature>
<name>A0AAP0SJU1_9PSED</name>
<evidence type="ECO:0000313" key="2">
    <source>
        <dbReference type="EMBL" id="KDO01824.2"/>
    </source>
</evidence>
<feature type="signal peptide" evidence="1">
    <location>
        <begin position="1"/>
        <end position="19"/>
    </location>
</feature>
<dbReference type="EMBL" id="CP071706">
    <property type="protein sequence ID" value="KDO01824.2"/>
    <property type="molecule type" value="Genomic_DNA"/>
</dbReference>
<protein>
    <submittedName>
        <fullName evidence="2">DUF1120 domain-containing protein</fullName>
    </submittedName>
</protein>
<dbReference type="GeneID" id="98282168"/>
<evidence type="ECO:0000313" key="3">
    <source>
        <dbReference type="Proteomes" id="UP000027121"/>
    </source>
</evidence>
<proteinExistence type="predicted"/>
<keyword evidence="1" id="KW-0732">Signal</keyword>
<reference evidence="2 3" key="2">
    <citation type="journal article" date="2016" name="Front. Microbiol.">
        <title>When Genome-Based Approach Meets the 'Old but Good': Revealing Genes Involved in the Antibacterial Activity of Pseudomonas sp. P482 against Soft Rot Pathogens.</title>
        <authorList>
            <person name="Krzyzanowska D.M."/>
            <person name="Ossowicki A."/>
            <person name="Rajewska M."/>
            <person name="Maciag T."/>
            <person name="Jablonska M."/>
            <person name="Obuchowski M."/>
            <person name="Heeb S."/>
            <person name="Jafra S."/>
        </authorList>
    </citation>
    <scope>NUCLEOTIDE SEQUENCE [LARGE SCALE GENOMIC DNA]</scope>
    <source>
        <strain evidence="2 3">P482</strain>
    </source>
</reference>
<accession>A0AAP0SJU1</accession>
<keyword evidence="3" id="KW-1185">Reference proteome</keyword>
<gene>
    <name evidence="2" type="ORF">BV82_0783</name>
</gene>
<reference evidence="2 3" key="1">
    <citation type="journal article" date="2014" name="Genome Announc.">
        <title>Genome Sequence of Pseudomonas sp. Strain P482, a Tomato Rhizosphere Isolate with Broad-Spectrum Antimicrobial Activity.</title>
        <authorList>
            <person name="Krzyzanowska D.M."/>
            <person name="Ossowicki A."/>
            <person name="Jafra S."/>
        </authorList>
    </citation>
    <scope>NUCLEOTIDE SEQUENCE [LARGE SCALE GENOMIC DNA]</scope>
    <source>
        <strain evidence="2 3">P482</strain>
    </source>
</reference>